<dbReference type="EMBL" id="JAHZSV010000015">
    <property type="protein sequence ID" value="MBW8200633.1"/>
    <property type="molecule type" value="Genomic_DNA"/>
</dbReference>
<organism evidence="1 2">
    <name type="scientific">Flagellimonas abyssi</name>
    <dbReference type="NCBI Taxonomy" id="2864871"/>
    <lineage>
        <taxon>Bacteria</taxon>
        <taxon>Pseudomonadati</taxon>
        <taxon>Bacteroidota</taxon>
        <taxon>Flavobacteriia</taxon>
        <taxon>Flavobacteriales</taxon>
        <taxon>Flavobacteriaceae</taxon>
        <taxon>Flagellimonas</taxon>
    </lineage>
</organism>
<accession>A0ABS7EST9</accession>
<reference evidence="1 2" key="1">
    <citation type="submission" date="2021-08" db="EMBL/GenBank/DDBJ databases">
        <title>Muricauda profundi sp. nov., a marine bacterium isolated from deep seawater of the Mariana Trench.</title>
        <authorList>
            <person name="Wei Y."/>
        </authorList>
    </citation>
    <scope>NUCLEOTIDE SEQUENCE [LARGE SCALE GENOMIC DNA]</scope>
    <source>
        <strain evidence="1 2">W52</strain>
    </source>
</reference>
<evidence type="ECO:0000313" key="2">
    <source>
        <dbReference type="Proteomes" id="UP001196136"/>
    </source>
</evidence>
<proteinExistence type="predicted"/>
<protein>
    <submittedName>
        <fullName evidence="1">Uncharacterized protein</fullName>
    </submittedName>
</protein>
<dbReference type="Proteomes" id="UP001196136">
    <property type="component" value="Unassembled WGS sequence"/>
</dbReference>
<gene>
    <name evidence="1" type="ORF">K1F36_12420</name>
</gene>
<dbReference type="RefSeq" id="WP_220114114.1">
    <property type="nucleotide sequence ID" value="NZ_JAHZSV010000015.1"/>
</dbReference>
<evidence type="ECO:0000313" key="1">
    <source>
        <dbReference type="EMBL" id="MBW8200633.1"/>
    </source>
</evidence>
<sequence>MKSVNRPYFHESISRIISKKDKLEITNWTETMEGINEELQYLIQLEKRFLGNPSMHQRLLVIQRENQLRLGTLYRYERTMLNAIECDTMECDAYYLNTHEKNRDGYMGHLKSYAQMKLLLFSKILERFNRRPK</sequence>
<name>A0ABS7EST9_9FLAO</name>
<comment type="caution">
    <text evidence="1">The sequence shown here is derived from an EMBL/GenBank/DDBJ whole genome shotgun (WGS) entry which is preliminary data.</text>
</comment>
<keyword evidence="2" id="KW-1185">Reference proteome</keyword>